<sequence>MTKRRRIKVGNVYAIPLPNSNFAFGRRFKDSSIGIYEHIGEDIEDLPKEEKYDFIVGIYDDVLKSGDWPLVDNRSFRNEDDSWPPPTFIIDAISGEYSIYYKGDIQKASKEQCGGLERTAVWEGWLIIDRIMGNDSWKDY</sequence>
<reference evidence="1 2" key="1">
    <citation type="journal article" date="2018" name="J. Microbiol.">
        <title>Bacillus spongiae sp. nov., isolated from sponge of Jeju Island.</title>
        <authorList>
            <person name="Lee G.E."/>
            <person name="Im W.T."/>
            <person name="Park J.S."/>
        </authorList>
    </citation>
    <scope>NUCLEOTIDE SEQUENCE [LARGE SCALE GENOMIC DNA]</scope>
    <source>
        <strain evidence="1 2">135PIL107-10</strain>
    </source>
</reference>
<dbReference type="Proteomes" id="UP001312865">
    <property type="component" value="Unassembled WGS sequence"/>
</dbReference>
<keyword evidence="2" id="KW-1185">Reference proteome</keyword>
<name>A0ABU8HCL2_9BACI</name>
<protein>
    <submittedName>
        <fullName evidence="1">Imm26 family immunity protein</fullName>
    </submittedName>
</protein>
<dbReference type="RefSeq" id="WP_336586356.1">
    <property type="nucleotide sequence ID" value="NZ_JBBAXC010000005.1"/>
</dbReference>
<gene>
    <name evidence="1" type="ORF">WAK64_07560</name>
</gene>
<comment type="caution">
    <text evidence="1">The sequence shown here is derived from an EMBL/GenBank/DDBJ whole genome shotgun (WGS) entry which is preliminary data.</text>
</comment>
<dbReference type="EMBL" id="JBBAXC010000005">
    <property type="protein sequence ID" value="MEI5906914.1"/>
    <property type="molecule type" value="Genomic_DNA"/>
</dbReference>
<evidence type="ECO:0000313" key="2">
    <source>
        <dbReference type="Proteomes" id="UP001312865"/>
    </source>
</evidence>
<evidence type="ECO:0000313" key="1">
    <source>
        <dbReference type="EMBL" id="MEI5906914.1"/>
    </source>
</evidence>
<proteinExistence type="predicted"/>
<dbReference type="Pfam" id="PF15428">
    <property type="entry name" value="Imm26"/>
    <property type="match status" value="1"/>
</dbReference>
<organism evidence="1 2">
    <name type="scientific">Bacillus spongiae</name>
    <dbReference type="NCBI Taxonomy" id="2683610"/>
    <lineage>
        <taxon>Bacteria</taxon>
        <taxon>Bacillati</taxon>
        <taxon>Bacillota</taxon>
        <taxon>Bacilli</taxon>
        <taxon>Bacillales</taxon>
        <taxon>Bacillaceae</taxon>
        <taxon>Bacillus</taxon>
    </lineage>
</organism>
<dbReference type="InterPro" id="IPR029278">
    <property type="entry name" value="Imm26"/>
</dbReference>
<accession>A0ABU8HCL2</accession>